<dbReference type="GO" id="GO:0004386">
    <property type="term" value="F:helicase activity"/>
    <property type="evidence" value="ECO:0007669"/>
    <property type="project" value="UniProtKB-KW"/>
</dbReference>
<evidence type="ECO:0000313" key="6">
    <source>
        <dbReference type="Proteomes" id="UP000485058"/>
    </source>
</evidence>
<evidence type="ECO:0000256" key="2">
    <source>
        <dbReference type="ARBA" id="ARBA00022801"/>
    </source>
</evidence>
<dbReference type="InterPro" id="IPR027417">
    <property type="entry name" value="P-loop_NTPase"/>
</dbReference>
<dbReference type="InterPro" id="IPR050699">
    <property type="entry name" value="RNA-DNA_Helicase"/>
</dbReference>
<dbReference type="PANTHER" id="PTHR12131:SF7">
    <property type="entry name" value="EXOSOME RNA HELICASE MTR4"/>
    <property type="match status" value="1"/>
</dbReference>
<evidence type="ECO:0008006" key="7">
    <source>
        <dbReference type="Google" id="ProtNLM"/>
    </source>
</evidence>
<dbReference type="GO" id="GO:0005634">
    <property type="term" value="C:nucleus"/>
    <property type="evidence" value="ECO:0007669"/>
    <property type="project" value="TreeGrafter"/>
</dbReference>
<dbReference type="Proteomes" id="UP000485058">
    <property type="component" value="Unassembled WGS sequence"/>
</dbReference>
<dbReference type="PANTHER" id="PTHR12131">
    <property type="entry name" value="ATP-DEPENDENT RNA AND DNA HELICASE"/>
    <property type="match status" value="1"/>
</dbReference>
<organism evidence="5 6">
    <name type="scientific">Haematococcus lacustris</name>
    <name type="common">Green alga</name>
    <name type="synonym">Haematococcus pluvialis</name>
    <dbReference type="NCBI Taxonomy" id="44745"/>
    <lineage>
        <taxon>Eukaryota</taxon>
        <taxon>Viridiplantae</taxon>
        <taxon>Chlorophyta</taxon>
        <taxon>core chlorophytes</taxon>
        <taxon>Chlorophyceae</taxon>
        <taxon>CS clade</taxon>
        <taxon>Chlamydomonadales</taxon>
        <taxon>Haematococcaceae</taxon>
        <taxon>Haematococcus</taxon>
    </lineage>
</organism>
<evidence type="ECO:0000313" key="5">
    <source>
        <dbReference type="EMBL" id="GFH33722.1"/>
    </source>
</evidence>
<evidence type="ECO:0000256" key="1">
    <source>
        <dbReference type="ARBA" id="ARBA00022741"/>
    </source>
</evidence>
<keyword evidence="3" id="KW-0347">Helicase</keyword>
<dbReference type="AlphaFoldDB" id="A0A6A0ALP1"/>
<feature type="non-terminal residue" evidence="5">
    <location>
        <position position="63"/>
    </location>
</feature>
<comment type="caution">
    <text evidence="5">The sequence shown here is derived from an EMBL/GenBank/DDBJ whole genome shotgun (WGS) entry which is preliminary data.</text>
</comment>
<name>A0A6A0ALP1_HAELA</name>
<protein>
    <recommendedName>
        <fullName evidence="7">Helicase C-terminal domain-containing protein</fullName>
    </recommendedName>
</protein>
<evidence type="ECO:0000256" key="3">
    <source>
        <dbReference type="ARBA" id="ARBA00022806"/>
    </source>
</evidence>
<evidence type="ECO:0000256" key="4">
    <source>
        <dbReference type="ARBA" id="ARBA00022840"/>
    </source>
</evidence>
<reference evidence="5 6" key="1">
    <citation type="submission" date="2020-02" db="EMBL/GenBank/DDBJ databases">
        <title>Draft genome sequence of Haematococcus lacustris strain NIES-144.</title>
        <authorList>
            <person name="Morimoto D."/>
            <person name="Nakagawa S."/>
            <person name="Yoshida T."/>
            <person name="Sawayama S."/>
        </authorList>
    </citation>
    <scope>NUCLEOTIDE SEQUENCE [LARGE SCALE GENOMIC DNA]</scope>
    <source>
        <strain evidence="5 6">NIES-144</strain>
    </source>
</reference>
<keyword evidence="4" id="KW-0067">ATP-binding</keyword>
<keyword evidence="6" id="KW-1185">Reference proteome</keyword>
<dbReference type="EMBL" id="BLLF01009432">
    <property type="protein sequence ID" value="GFH33722.1"/>
    <property type="molecule type" value="Genomic_DNA"/>
</dbReference>
<dbReference type="GO" id="GO:0005524">
    <property type="term" value="F:ATP binding"/>
    <property type="evidence" value="ECO:0007669"/>
    <property type="project" value="UniProtKB-KW"/>
</dbReference>
<sequence length="63" mass="7134">MPARTVVFTQLRKWDGEQQRLMTSGEYIQMSGRAGRRGKDDKGIAIMMVAEDVDEAAVRNMCQ</sequence>
<dbReference type="GO" id="GO:0000460">
    <property type="term" value="P:maturation of 5.8S rRNA"/>
    <property type="evidence" value="ECO:0007669"/>
    <property type="project" value="TreeGrafter"/>
</dbReference>
<keyword evidence="1" id="KW-0547">Nucleotide-binding</keyword>
<proteinExistence type="predicted"/>
<dbReference type="SUPFAM" id="SSF52540">
    <property type="entry name" value="P-loop containing nucleoside triphosphate hydrolases"/>
    <property type="match status" value="1"/>
</dbReference>
<feature type="non-terminal residue" evidence="5">
    <location>
        <position position="1"/>
    </location>
</feature>
<dbReference type="GO" id="GO:0016787">
    <property type="term" value="F:hydrolase activity"/>
    <property type="evidence" value="ECO:0007669"/>
    <property type="project" value="UniProtKB-KW"/>
</dbReference>
<gene>
    <name evidence="5" type="ORF">HaLaN_33132</name>
</gene>
<accession>A0A6A0ALP1</accession>
<keyword evidence="2" id="KW-0378">Hydrolase</keyword>
<dbReference type="Gene3D" id="3.40.50.300">
    <property type="entry name" value="P-loop containing nucleotide triphosphate hydrolases"/>
    <property type="match status" value="1"/>
</dbReference>